<dbReference type="Proteomes" id="UP000186583">
    <property type="component" value="Unassembled WGS sequence"/>
</dbReference>
<dbReference type="EMBL" id="MPGH01000047">
    <property type="protein sequence ID" value="OLN94082.1"/>
    <property type="molecule type" value="Genomic_DNA"/>
</dbReference>
<protein>
    <recommendedName>
        <fullName evidence="5">Chromo domain-containing protein</fullName>
    </recommendedName>
</protein>
<comment type="subunit">
    <text evidence="1">Component of the NuA4 histone acetyltransferase complex.</text>
</comment>
<evidence type="ECO:0000313" key="4">
    <source>
        <dbReference type="Proteomes" id="UP000186583"/>
    </source>
</evidence>
<sequence>MFAVEVDESARASHRLTPGGETSGINNYTTRLMNSALQERYLSPRWRYDSPTVTAGEMILEVTFAQSPECRTSWPNDYWYKSVHLHDDSVEPRIAVHTELAKLAGKHDIPLNDLHRYLRFSPARAAVRTLLIELENPEAHDSMPPDEAAIIDRAMEAMYDTKAQGRQTFLTNITMPGPDFADRALIFCLAKLYTLLKSWDCWRFGSREPRCALEVLLAIIGLFGDAWAHAPAIDVSWSRLEVPAVCPFSARKTSADVGPPSSEILTPEVWFEWSLLFDPWIRRTDTTQLVTPVDNLTISPKKRKTSAMAALVLVTQVSEPEPEREGRVVIKYNRKPDEERWMFKSILDSRWAGKKPRTGLQYLVDWGYAEPTWQPARDLQGCDQWVLGFHRLHHGKPGPVPRLKRLM</sequence>
<reference evidence="3 4" key="1">
    <citation type="submission" date="2016-11" db="EMBL/GenBank/DDBJ databases">
        <title>Draft Genome Assembly of Colletotrichum chlorophyti a pathogen of herbaceous plants.</title>
        <authorList>
            <person name="Gan P."/>
            <person name="Narusaka M."/>
            <person name="Tsushima A."/>
            <person name="Narusaka Y."/>
            <person name="Takano Y."/>
            <person name="Shirasu K."/>
        </authorList>
    </citation>
    <scope>NUCLEOTIDE SEQUENCE [LARGE SCALE GENOMIC DNA]</scope>
    <source>
        <strain evidence="3 4">NTL11</strain>
    </source>
</reference>
<gene>
    <name evidence="3" type="ORF">CCHL11_08865</name>
</gene>
<evidence type="ECO:0008006" key="5">
    <source>
        <dbReference type="Google" id="ProtNLM"/>
    </source>
</evidence>
<accession>A0A1Q8S0G6</accession>
<dbReference type="AlphaFoldDB" id="A0A1Q8S0G6"/>
<evidence type="ECO:0000256" key="1">
    <source>
        <dbReference type="ARBA" id="ARBA00011353"/>
    </source>
</evidence>
<proteinExistence type="predicted"/>
<evidence type="ECO:0000313" key="3">
    <source>
        <dbReference type="EMBL" id="OLN94082.1"/>
    </source>
</evidence>
<keyword evidence="4" id="KW-1185">Reference proteome</keyword>
<dbReference type="OrthoDB" id="4800838at2759"/>
<organism evidence="3 4">
    <name type="scientific">Colletotrichum chlorophyti</name>
    <dbReference type="NCBI Taxonomy" id="708187"/>
    <lineage>
        <taxon>Eukaryota</taxon>
        <taxon>Fungi</taxon>
        <taxon>Dikarya</taxon>
        <taxon>Ascomycota</taxon>
        <taxon>Pezizomycotina</taxon>
        <taxon>Sordariomycetes</taxon>
        <taxon>Hypocreomycetidae</taxon>
        <taxon>Glomerellales</taxon>
        <taxon>Glomerellaceae</taxon>
        <taxon>Colletotrichum</taxon>
    </lineage>
</organism>
<dbReference type="STRING" id="708187.A0A1Q8S0G6"/>
<feature type="region of interest" description="Disordered" evidence="2">
    <location>
        <begin position="1"/>
        <end position="24"/>
    </location>
</feature>
<evidence type="ECO:0000256" key="2">
    <source>
        <dbReference type="SAM" id="MobiDB-lite"/>
    </source>
</evidence>
<dbReference type="Gene3D" id="2.40.50.40">
    <property type="match status" value="1"/>
</dbReference>
<name>A0A1Q8S0G6_9PEZI</name>
<dbReference type="InterPro" id="IPR016197">
    <property type="entry name" value="Chromo-like_dom_sf"/>
</dbReference>
<comment type="caution">
    <text evidence="3">The sequence shown here is derived from an EMBL/GenBank/DDBJ whole genome shotgun (WGS) entry which is preliminary data.</text>
</comment>
<dbReference type="SUPFAM" id="SSF54160">
    <property type="entry name" value="Chromo domain-like"/>
    <property type="match status" value="1"/>
</dbReference>